<evidence type="ECO:0000313" key="2">
    <source>
        <dbReference type="EMBL" id="OGG35439.1"/>
    </source>
</evidence>
<dbReference type="PANTHER" id="PTHR10859:SF91">
    <property type="entry name" value="DOLICHYL-PHOSPHATE BETA-GLUCOSYLTRANSFERASE"/>
    <property type="match status" value="1"/>
</dbReference>
<dbReference type="EMBL" id="MFJU01000026">
    <property type="protein sequence ID" value="OGG35439.1"/>
    <property type="molecule type" value="Genomic_DNA"/>
</dbReference>
<dbReference type="STRING" id="1798391.A2968_00565"/>
<dbReference type="InterPro" id="IPR001173">
    <property type="entry name" value="Glyco_trans_2-like"/>
</dbReference>
<dbReference type="PANTHER" id="PTHR10859">
    <property type="entry name" value="GLYCOSYL TRANSFERASE"/>
    <property type="match status" value="1"/>
</dbReference>
<feature type="domain" description="Glycosyltransferase 2-like" evidence="1">
    <location>
        <begin position="5"/>
        <end position="165"/>
    </location>
</feature>
<dbReference type="GO" id="GO:0006487">
    <property type="term" value="P:protein N-linked glycosylation"/>
    <property type="evidence" value="ECO:0007669"/>
    <property type="project" value="TreeGrafter"/>
</dbReference>
<protein>
    <recommendedName>
        <fullName evidence="1">Glycosyltransferase 2-like domain-containing protein</fullName>
    </recommendedName>
</protein>
<dbReference type="Gene3D" id="3.90.550.10">
    <property type="entry name" value="Spore Coat Polysaccharide Biosynthesis Protein SpsA, Chain A"/>
    <property type="match status" value="1"/>
</dbReference>
<proteinExistence type="predicted"/>
<dbReference type="AlphaFoldDB" id="A0A1F6BER0"/>
<dbReference type="Proteomes" id="UP000176228">
    <property type="component" value="Unassembled WGS sequence"/>
</dbReference>
<comment type="caution">
    <text evidence="2">The sequence shown here is derived from an EMBL/GenBank/DDBJ whole genome shotgun (WGS) entry which is preliminary data.</text>
</comment>
<evidence type="ECO:0000259" key="1">
    <source>
        <dbReference type="Pfam" id="PF00535"/>
    </source>
</evidence>
<name>A0A1F6BER0_9BACT</name>
<sequence>MKSLSIIIPVYNEEKLLKRQTERILAGIESLYPEIQFEIILVENGSYDNTAEIASRLSEDKRIKVVSIKQPSYGLAFKAGLLKAKYQVIFQFDIDFWDLEFIRQADKLLETYDFVIGSKNIDGARDLRPIKRRLLSRILEKVINLRFPVRISDTHGLKALKKEIVDRYIKDIVCQNHFFDSELMIRIALDGHSFKEIPVNLQELRNSRFPFLVRLREVTGEFMTLISLNLTPKEAKLPYAHRIQKAMVNYIAQLFM</sequence>
<gene>
    <name evidence="2" type="ORF">A2968_00565</name>
</gene>
<evidence type="ECO:0000313" key="3">
    <source>
        <dbReference type="Proteomes" id="UP000176228"/>
    </source>
</evidence>
<dbReference type="InterPro" id="IPR029044">
    <property type="entry name" value="Nucleotide-diphossugar_trans"/>
</dbReference>
<dbReference type="SUPFAM" id="SSF53448">
    <property type="entry name" value="Nucleotide-diphospho-sugar transferases"/>
    <property type="match status" value="1"/>
</dbReference>
<organism evidence="2 3">
    <name type="scientific">Candidatus Gottesmanbacteria bacterium RIFCSPLOWO2_01_FULL_42_22</name>
    <dbReference type="NCBI Taxonomy" id="1798391"/>
    <lineage>
        <taxon>Bacteria</taxon>
        <taxon>Candidatus Gottesmaniibacteriota</taxon>
    </lineage>
</organism>
<dbReference type="CDD" id="cd04179">
    <property type="entry name" value="DPM_DPG-synthase_like"/>
    <property type="match status" value="1"/>
</dbReference>
<reference evidence="2 3" key="1">
    <citation type="journal article" date="2016" name="Nat. Commun.">
        <title>Thousands of microbial genomes shed light on interconnected biogeochemical processes in an aquifer system.</title>
        <authorList>
            <person name="Anantharaman K."/>
            <person name="Brown C.T."/>
            <person name="Hug L.A."/>
            <person name="Sharon I."/>
            <person name="Castelle C.J."/>
            <person name="Probst A.J."/>
            <person name="Thomas B.C."/>
            <person name="Singh A."/>
            <person name="Wilkins M.J."/>
            <person name="Karaoz U."/>
            <person name="Brodie E.L."/>
            <person name="Williams K.H."/>
            <person name="Hubbard S.S."/>
            <person name="Banfield J.F."/>
        </authorList>
    </citation>
    <scope>NUCLEOTIDE SEQUENCE [LARGE SCALE GENOMIC DNA]</scope>
</reference>
<dbReference type="Pfam" id="PF00535">
    <property type="entry name" value="Glycos_transf_2"/>
    <property type="match status" value="1"/>
</dbReference>
<accession>A0A1F6BER0</accession>